<proteinExistence type="predicted"/>
<keyword evidence="1" id="KW-0472">Membrane</keyword>
<dbReference type="AlphaFoldDB" id="A0AAW9J912"/>
<feature type="transmembrane region" description="Helical" evidence="1">
    <location>
        <begin position="23"/>
        <end position="42"/>
    </location>
</feature>
<name>A0AAW9J912_CLOPF</name>
<accession>A0AAW9J912</accession>
<feature type="non-terminal residue" evidence="2">
    <location>
        <position position="46"/>
    </location>
</feature>
<organism evidence="2 3">
    <name type="scientific">Clostridium perfringens</name>
    <dbReference type="NCBI Taxonomy" id="1502"/>
    <lineage>
        <taxon>Bacteria</taxon>
        <taxon>Bacillati</taxon>
        <taxon>Bacillota</taxon>
        <taxon>Clostridia</taxon>
        <taxon>Eubacteriales</taxon>
        <taxon>Clostridiaceae</taxon>
        <taxon>Clostridium</taxon>
    </lineage>
</organism>
<keyword evidence="1" id="KW-1133">Transmembrane helix</keyword>
<evidence type="ECO:0000313" key="2">
    <source>
        <dbReference type="EMBL" id="MDZ5034947.1"/>
    </source>
</evidence>
<evidence type="ECO:0000313" key="3">
    <source>
        <dbReference type="Proteomes" id="UP001289066"/>
    </source>
</evidence>
<dbReference type="EMBL" id="WNVG01001094">
    <property type="protein sequence ID" value="MDZ5034947.1"/>
    <property type="molecule type" value="Genomic_DNA"/>
</dbReference>
<sequence>MVKDMNFFTPYQGQKKEQKNKNIYVYSLTGFLAVVILGTLAWNSTS</sequence>
<reference evidence="2" key="1">
    <citation type="submission" date="2019-11" db="EMBL/GenBank/DDBJ databases">
        <title>Characterization of Clostridium perfringens isolates from swine manure treated agricultural soils.</title>
        <authorList>
            <person name="Wushke S.T."/>
        </authorList>
    </citation>
    <scope>NUCLEOTIDE SEQUENCE</scope>
    <source>
        <strain evidence="2">X15</strain>
    </source>
</reference>
<comment type="caution">
    <text evidence="2">The sequence shown here is derived from an EMBL/GenBank/DDBJ whole genome shotgun (WGS) entry which is preliminary data.</text>
</comment>
<gene>
    <name evidence="2" type="ORF">GNF81_19865</name>
</gene>
<evidence type="ECO:0000256" key="1">
    <source>
        <dbReference type="SAM" id="Phobius"/>
    </source>
</evidence>
<protein>
    <submittedName>
        <fullName evidence="2">Pilus assembly protein PilN</fullName>
    </submittedName>
</protein>
<dbReference type="Proteomes" id="UP001289066">
    <property type="component" value="Unassembled WGS sequence"/>
</dbReference>
<keyword evidence="1" id="KW-0812">Transmembrane</keyword>